<keyword evidence="1" id="KW-0880">Kelch repeat</keyword>
<dbReference type="SUPFAM" id="SSF50965">
    <property type="entry name" value="Galactose oxidase, central domain"/>
    <property type="match status" value="2"/>
</dbReference>
<dbReference type="Gene3D" id="2.120.10.80">
    <property type="entry name" value="Kelch-type beta propeller"/>
    <property type="match status" value="3"/>
</dbReference>
<dbReference type="InterPro" id="IPR015915">
    <property type="entry name" value="Kelch-typ_b-propeller"/>
</dbReference>
<reference evidence="4" key="1">
    <citation type="journal article" date="2020" name="Fungal Divers.">
        <title>Resolving the Mortierellaceae phylogeny through synthesis of multi-gene phylogenetics and phylogenomics.</title>
        <authorList>
            <person name="Vandepol N."/>
            <person name="Liber J."/>
            <person name="Desiro A."/>
            <person name="Na H."/>
            <person name="Kennedy M."/>
            <person name="Barry K."/>
            <person name="Grigoriev I.V."/>
            <person name="Miller A.N."/>
            <person name="O'Donnell K."/>
            <person name="Stajich J.E."/>
            <person name="Bonito G."/>
        </authorList>
    </citation>
    <scope>NUCLEOTIDE SEQUENCE</scope>
    <source>
        <strain evidence="4">NVP60</strain>
    </source>
</reference>
<gene>
    <name evidence="4" type="ORF">BGZ97_006799</name>
</gene>
<dbReference type="EMBL" id="JAAAIN010000300">
    <property type="protein sequence ID" value="KAG0316499.1"/>
    <property type="molecule type" value="Genomic_DNA"/>
</dbReference>
<dbReference type="OrthoDB" id="2368020at2759"/>
<comment type="caution">
    <text evidence="4">The sequence shown here is derived from an EMBL/GenBank/DDBJ whole genome shotgun (WGS) entry which is preliminary data.</text>
</comment>
<name>A0A9P6UQK2_9FUNG</name>
<evidence type="ECO:0000256" key="2">
    <source>
        <dbReference type="ARBA" id="ARBA00022737"/>
    </source>
</evidence>
<evidence type="ECO:0008006" key="6">
    <source>
        <dbReference type="Google" id="ProtNLM"/>
    </source>
</evidence>
<feature type="coiled-coil region" evidence="3">
    <location>
        <begin position="392"/>
        <end position="423"/>
    </location>
</feature>
<evidence type="ECO:0000313" key="4">
    <source>
        <dbReference type="EMBL" id="KAG0316499.1"/>
    </source>
</evidence>
<evidence type="ECO:0000313" key="5">
    <source>
        <dbReference type="Proteomes" id="UP000823405"/>
    </source>
</evidence>
<keyword evidence="5" id="KW-1185">Reference proteome</keyword>
<evidence type="ECO:0000256" key="3">
    <source>
        <dbReference type="SAM" id="Coils"/>
    </source>
</evidence>
<dbReference type="PANTHER" id="PTHR46093:SF18">
    <property type="entry name" value="FIBRONECTIN TYPE-III DOMAIN-CONTAINING PROTEIN"/>
    <property type="match status" value="1"/>
</dbReference>
<organism evidence="4 5">
    <name type="scientific">Linnemannia gamsii</name>
    <dbReference type="NCBI Taxonomy" id="64522"/>
    <lineage>
        <taxon>Eukaryota</taxon>
        <taxon>Fungi</taxon>
        <taxon>Fungi incertae sedis</taxon>
        <taxon>Mucoromycota</taxon>
        <taxon>Mortierellomycotina</taxon>
        <taxon>Mortierellomycetes</taxon>
        <taxon>Mortierellales</taxon>
        <taxon>Mortierellaceae</taxon>
        <taxon>Linnemannia</taxon>
    </lineage>
</organism>
<dbReference type="Pfam" id="PF24681">
    <property type="entry name" value="Kelch_KLHDC2_KLHL20_DRC7"/>
    <property type="match status" value="1"/>
</dbReference>
<dbReference type="PANTHER" id="PTHR46093">
    <property type="entry name" value="ACYL-COA-BINDING DOMAIN-CONTAINING PROTEIN 5"/>
    <property type="match status" value="1"/>
</dbReference>
<accession>A0A9P6UQK2</accession>
<keyword evidence="3" id="KW-0175">Coiled coil</keyword>
<keyword evidence="2" id="KW-0677">Repeat</keyword>
<protein>
    <recommendedName>
        <fullName evidence="6">Galactose oxidase</fullName>
    </recommendedName>
</protein>
<dbReference type="AlphaFoldDB" id="A0A9P6UQK2"/>
<proteinExistence type="predicted"/>
<dbReference type="Proteomes" id="UP000823405">
    <property type="component" value="Unassembled WGS sequence"/>
</dbReference>
<evidence type="ECO:0000256" key="1">
    <source>
        <dbReference type="ARBA" id="ARBA00022441"/>
    </source>
</evidence>
<dbReference type="InterPro" id="IPR011043">
    <property type="entry name" value="Gal_Oxase/kelch_b-propeller"/>
</dbReference>
<sequence>MFAQKWRSERTTNHPRCAATLTLSIPKPLLALGLFSCFSTPSFLTRAQAPSTFFIPITVSFASFSRAVTKLYVIGGAKPAGPSYTAIRQVISLDLTIPFNSTAPAWTQLADGPPQSLFPTALSSDEQTLFAFHILDTNSPWQYNVQENKWQESVAKFERAEFIGVGSVTDPRTGLIYLAGGFDEVNKDAPIMKTIDIFDPVSQTIHVDDLPDPTSVFPIRQNYANVWSKYKNSILYWGGNNKNPLGPGLVENSVAELSTDSMTWSTMETQGNAPAGRSGHCMAANEDGTKVVIYGGILTNETVVGDLWILDVVTSTWSQGIAGPERVYSICTVAGDQFLLWGGSTGQNLVSPPEMLMYNLNTSAYIQQYTPPAFYKDLKPPPPLENPEDYALEFDLRRLEDKRNKLEDQKKELDQRRERLVLQHRQSDLKRGPTSPIDSKDCLLAFAQTQTTYYTPTPVFYPAFARSVNKLYVLGGAKSGRIRLTLLAQFMSLDLTIPWSAAAPAWTRLADGPRQYRFPGTFSSDEQTLFVFHVQGTNSPWQYSIRDDSWQESAAKFENTEYIGIEAVTDPETGLVYLAGGYDSVNYNAPLMKTIDIFDPVSQTIHTEELPDPATAFPVRLFYKNVWSKALNSVVFFGGKNKAPPGPDMVMNGVTLLSTASMTWTNKGNTAIKENQSLYERK</sequence>